<keyword evidence="1" id="KW-0472">Membrane</keyword>
<keyword evidence="3" id="KW-1185">Reference proteome</keyword>
<protein>
    <recommendedName>
        <fullName evidence="4">DUF916 domain-containing protein</fullName>
    </recommendedName>
</protein>
<comment type="caution">
    <text evidence="2">The sequence shown here is derived from an EMBL/GenBank/DDBJ whole genome shotgun (WGS) entry which is preliminary data.</text>
</comment>
<proteinExistence type="predicted"/>
<feature type="transmembrane region" description="Helical" evidence="1">
    <location>
        <begin position="291"/>
        <end position="311"/>
    </location>
</feature>
<evidence type="ECO:0008006" key="4">
    <source>
        <dbReference type="Google" id="ProtNLM"/>
    </source>
</evidence>
<gene>
    <name evidence="2" type="ORF">F4559_004808</name>
</gene>
<sequence>MARVLRATPSSSWETPMPLRVLLVLVVFLLGITTPASAQESVTWGVRPAGTDGRPNYGYSAAPGDTIRDAVAIANHGDRPITLLVYAADGFTTTSGQLDLLPAGQPSTDLGTWVALAQSQVEVPARSAVEVPFTITVPADAGPGDHSGGIVTSLAVPESSGGVRVDRRLGSRVHLRVTGEEKPALAIEGLSVAYDGNPFGFGTATVSFRVTNTGNLRAGGTQTIAVEGLFGLGGRERSVSVPELLPGAGSDFTVPFADVAPLVWLDASVRLVPQVAGGGALAEVTAETGTWAVPWVALLVLVAVAGLVVVLRLRARRRRAATDRRIAEAVEEALTGVR</sequence>
<accession>A0A7W7T6G2</accession>
<keyword evidence="1" id="KW-1133">Transmembrane helix</keyword>
<evidence type="ECO:0000256" key="1">
    <source>
        <dbReference type="SAM" id="Phobius"/>
    </source>
</evidence>
<dbReference type="EMBL" id="JACHJS010000001">
    <property type="protein sequence ID" value="MBB4967449.1"/>
    <property type="molecule type" value="Genomic_DNA"/>
</dbReference>
<dbReference type="Proteomes" id="UP000542674">
    <property type="component" value="Unassembled WGS sequence"/>
</dbReference>
<keyword evidence="1" id="KW-0812">Transmembrane</keyword>
<name>A0A7W7T6G2_9PSEU</name>
<evidence type="ECO:0000313" key="2">
    <source>
        <dbReference type="EMBL" id="MBB4967449.1"/>
    </source>
</evidence>
<dbReference type="RefSeq" id="WP_184672189.1">
    <property type="nucleotide sequence ID" value="NZ_BAABAI010000009.1"/>
</dbReference>
<dbReference type="AlphaFoldDB" id="A0A7W7T6G2"/>
<organism evidence="2 3">
    <name type="scientific">Saccharothrix violaceirubra</name>
    <dbReference type="NCBI Taxonomy" id="413306"/>
    <lineage>
        <taxon>Bacteria</taxon>
        <taxon>Bacillati</taxon>
        <taxon>Actinomycetota</taxon>
        <taxon>Actinomycetes</taxon>
        <taxon>Pseudonocardiales</taxon>
        <taxon>Pseudonocardiaceae</taxon>
        <taxon>Saccharothrix</taxon>
    </lineage>
</organism>
<evidence type="ECO:0000313" key="3">
    <source>
        <dbReference type="Proteomes" id="UP000542674"/>
    </source>
</evidence>
<reference evidence="2 3" key="1">
    <citation type="submission" date="2020-08" db="EMBL/GenBank/DDBJ databases">
        <title>Sequencing the genomes of 1000 actinobacteria strains.</title>
        <authorList>
            <person name="Klenk H.-P."/>
        </authorList>
    </citation>
    <scope>NUCLEOTIDE SEQUENCE [LARGE SCALE GENOMIC DNA]</scope>
    <source>
        <strain evidence="2 3">DSM 45084</strain>
    </source>
</reference>